<dbReference type="EMBL" id="KZ288413">
    <property type="protein sequence ID" value="PBC26066.1"/>
    <property type="molecule type" value="Genomic_DNA"/>
</dbReference>
<reference evidence="1 2" key="1">
    <citation type="submission" date="2014-07" db="EMBL/GenBank/DDBJ databases">
        <title>Genomic and transcriptomic analysis on Apis cerana provide comprehensive insights into honey bee biology.</title>
        <authorList>
            <person name="Diao Q."/>
            <person name="Sun L."/>
            <person name="Zheng H."/>
            <person name="Zheng H."/>
            <person name="Xu S."/>
            <person name="Wang S."/>
            <person name="Zeng Z."/>
            <person name="Hu F."/>
            <person name="Su S."/>
            <person name="Wu J."/>
        </authorList>
    </citation>
    <scope>NUCLEOTIDE SEQUENCE [LARGE SCALE GENOMIC DNA]</scope>
    <source>
        <tissue evidence="1">Pupae without intestine</tissue>
    </source>
</reference>
<sequence>MSKHGLKSLEAPSKVILTWRRGYRDHEGGSSRVRLFHCTTVELTSANTPNVGISDVFITVITINMLMPNACNIVVSENNLKVKVCHVCVVSSSSVLGEM</sequence>
<proteinExistence type="predicted"/>
<name>A0A2A3E484_APICC</name>
<protein>
    <submittedName>
        <fullName evidence="1">Uncharacterized protein</fullName>
    </submittedName>
</protein>
<dbReference type="Proteomes" id="UP000242457">
    <property type="component" value="Unassembled WGS sequence"/>
</dbReference>
<keyword evidence="2" id="KW-1185">Reference proteome</keyword>
<accession>A0A2A3E484</accession>
<evidence type="ECO:0000313" key="1">
    <source>
        <dbReference type="EMBL" id="PBC26066.1"/>
    </source>
</evidence>
<organism evidence="1 2">
    <name type="scientific">Apis cerana cerana</name>
    <name type="common">Oriental honeybee</name>
    <dbReference type="NCBI Taxonomy" id="94128"/>
    <lineage>
        <taxon>Eukaryota</taxon>
        <taxon>Metazoa</taxon>
        <taxon>Ecdysozoa</taxon>
        <taxon>Arthropoda</taxon>
        <taxon>Hexapoda</taxon>
        <taxon>Insecta</taxon>
        <taxon>Pterygota</taxon>
        <taxon>Neoptera</taxon>
        <taxon>Endopterygota</taxon>
        <taxon>Hymenoptera</taxon>
        <taxon>Apocrita</taxon>
        <taxon>Aculeata</taxon>
        <taxon>Apoidea</taxon>
        <taxon>Anthophila</taxon>
        <taxon>Apidae</taxon>
        <taxon>Apis</taxon>
    </lineage>
</organism>
<gene>
    <name evidence="1" type="ORF">APICC_07208</name>
</gene>
<dbReference type="AlphaFoldDB" id="A0A2A3E484"/>
<evidence type="ECO:0000313" key="2">
    <source>
        <dbReference type="Proteomes" id="UP000242457"/>
    </source>
</evidence>